<gene>
    <name evidence="1" type="ORF">RESH_02291</name>
</gene>
<comment type="caution">
    <text evidence="1">The sequence shown here is derived from an EMBL/GenBank/DDBJ whole genome shotgun (WGS) entry which is preliminary data.</text>
</comment>
<dbReference type="EMBL" id="ANOF01000072">
    <property type="protein sequence ID" value="EMI27139.1"/>
    <property type="molecule type" value="Genomic_DNA"/>
</dbReference>
<accession>M5SLM6</accession>
<evidence type="ECO:0000313" key="1">
    <source>
        <dbReference type="EMBL" id="EMI27139.1"/>
    </source>
</evidence>
<sequence length="68" mass="7610">MHFMELPLAYRMGWCQLIAAIGGRQSRLVVVETKLFPDSNTIGSATRIDSKTHGAEYRSMAPRRLESG</sequence>
<dbReference type="STRING" id="1263868.RESH_02291"/>
<dbReference type="AlphaFoldDB" id="M5SLM6"/>
<proteinExistence type="predicted"/>
<evidence type="ECO:0000313" key="2">
    <source>
        <dbReference type="Proteomes" id="UP000011996"/>
    </source>
</evidence>
<dbReference type="PATRIC" id="fig|1263868.3.peg.2488"/>
<reference evidence="1 2" key="1">
    <citation type="journal article" date="2013" name="Mar. Genomics">
        <title>Expression of sulfatases in Rhodopirellula baltica and the diversity of sulfatases in the genus Rhodopirellula.</title>
        <authorList>
            <person name="Wegner C.E."/>
            <person name="Richter-Heitmann T."/>
            <person name="Klindworth A."/>
            <person name="Klockow C."/>
            <person name="Richter M."/>
            <person name="Achstetter T."/>
            <person name="Glockner F.O."/>
            <person name="Harder J."/>
        </authorList>
    </citation>
    <scope>NUCLEOTIDE SEQUENCE [LARGE SCALE GENOMIC DNA]</scope>
    <source>
        <strain evidence="1 2">SH398</strain>
    </source>
</reference>
<protein>
    <submittedName>
        <fullName evidence="1">Uncharacterized protein</fullName>
    </submittedName>
</protein>
<name>M5SLM6_9BACT</name>
<organism evidence="1 2">
    <name type="scientific">Rhodopirellula europaea SH398</name>
    <dbReference type="NCBI Taxonomy" id="1263868"/>
    <lineage>
        <taxon>Bacteria</taxon>
        <taxon>Pseudomonadati</taxon>
        <taxon>Planctomycetota</taxon>
        <taxon>Planctomycetia</taxon>
        <taxon>Pirellulales</taxon>
        <taxon>Pirellulaceae</taxon>
        <taxon>Rhodopirellula</taxon>
    </lineage>
</organism>
<dbReference type="Proteomes" id="UP000011996">
    <property type="component" value="Unassembled WGS sequence"/>
</dbReference>